<proteinExistence type="predicted"/>
<keyword evidence="7 13" id="KW-0732">Signal</keyword>
<comment type="cofactor">
    <cofactor evidence="1">
        <name>Mn(2+)</name>
        <dbReference type="ChEBI" id="CHEBI:29035"/>
    </cofactor>
</comment>
<name>A0A199XP54_9FLAO</name>
<dbReference type="GO" id="GO:0004222">
    <property type="term" value="F:metalloendopeptidase activity"/>
    <property type="evidence" value="ECO:0007669"/>
    <property type="project" value="TreeGrafter"/>
</dbReference>
<dbReference type="OrthoDB" id="9798714at2"/>
<evidence type="ECO:0000256" key="8">
    <source>
        <dbReference type="ARBA" id="ARBA00022801"/>
    </source>
</evidence>
<dbReference type="InterPro" id="IPR040230">
    <property type="entry name" value="TIKI1/2-like"/>
</dbReference>
<accession>A0A199XP54</accession>
<keyword evidence="15" id="KW-1185">Reference proteome</keyword>
<keyword evidence="12" id="KW-0325">Glycoprotein</keyword>
<keyword evidence="4" id="KW-0645">Protease</keyword>
<comment type="subcellular location">
    <subcellularLocation>
        <location evidence="3">Membrane</location>
        <topology evidence="3">Single-pass type I membrane protein</topology>
    </subcellularLocation>
</comment>
<dbReference type="EMBL" id="JMTM01000060">
    <property type="protein sequence ID" value="OAZ03523.1"/>
    <property type="molecule type" value="Genomic_DNA"/>
</dbReference>
<evidence type="ECO:0000256" key="7">
    <source>
        <dbReference type="ARBA" id="ARBA00022729"/>
    </source>
</evidence>
<dbReference type="PATRIC" id="fig|29536.5.peg.2411"/>
<evidence type="ECO:0000313" key="14">
    <source>
        <dbReference type="EMBL" id="OAZ03523.1"/>
    </source>
</evidence>
<sequence length="286" mass="32271">MKTIQTLILGLVTVASFSFSTQAQTKKANENSLLWEISGNGLARPSYVYGTLHMMCESDFVIKEKVKKAFDKSTKLALELDFDEPSELKAMQEMSVSKIALSTLLTPEDYKKLDVLLKEKVGAGASQFEHTSLNSLMSMIMFKALNCNPKMYELEFLQMAQKRKMEILGLEKLAVQIAAVDASFPPHEMVEQLGNYDKKYFDLLTQTYKSEDLKAIYEMVNDPKFMDEKSRPVMLDNRNSNWVKDMPAMMKNESVFFAVGAAHLGGEKGVIQLLQKAGYKVQPITN</sequence>
<evidence type="ECO:0000256" key="10">
    <source>
        <dbReference type="ARBA" id="ARBA00023049"/>
    </source>
</evidence>
<keyword evidence="8" id="KW-0378">Hydrolase</keyword>
<dbReference type="Proteomes" id="UP000093807">
    <property type="component" value="Unassembled WGS sequence"/>
</dbReference>
<dbReference type="GO" id="GO:0006508">
    <property type="term" value="P:proteolysis"/>
    <property type="evidence" value="ECO:0007669"/>
    <property type="project" value="UniProtKB-KW"/>
</dbReference>
<evidence type="ECO:0000256" key="4">
    <source>
        <dbReference type="ARBA" id="ARBA00022670"/>
    </source>
</evidence>
<keyword evidence="11" id="KW-0472">Membrane</keyword>
<organism evidence="14 15">
    <name type="scientific">Flavobacterium succinicans</name>
    <dbReference type="NCBI Taxonomy" id="29536"/>
    <lineage>
        <taxon>Bacteria</taxon>
        <taxon>Pseudomonadati</taxon>
        <taxon>Bacteroidota</taxon>
        <taxon>Flavobacteriia</taxon>
        <taxon>Flavobacteriales</taxon>
        <taxon>Flavobacteriaceae</taxon>
        <taxon>Flavobacterium</taxon>
    </lineage>
</organism>
<evidence type="ECO:0000256" key="9">
    <source>
        <dbReference type="ARBA" id="ARBA00022989"/>
    </source>
</evidence>
<dbReference type="InterPro" id="IPR002816">
    <property type="entry name" value="TraB/PrgY/GumN_fam"/>
</dbReference>
<dbReference type="PANTHER" id="PTHR31120">
    <property type="entry name" value="METALLOPROTEASE TIKI"/>
    <property type="match status" value="1"/>
</dbReference>
<dbReference type="RefSeq" id="WP_064716074.1">
    <property type="nucleotide sequence ID" value="NZ_JMTM01000060.1"/>
</dbReference>
<dbReference type="PANTHER" id="PTHR31120:SF6">
    <property type="entry name" value="METALLOPROTEASE TIKI HOMOLOG"/>
    <property type="match status" value="1"/>
</dbReference>
<evidence type="ECO:0000256" key="11">
    <source>
        <dbReference type="ARBA" id="ARBA00023136"/>
    </source>
</evidence>
<keyword evidence="6" id="KW-0479">Metal-binding</keyword>
<evidence type="ECO:0000256" key="2">
    <source>
        <dbReference type="ARBA" id="ARBA00001941"/>
    </source>
</evidence>
<evidence type="ECO:0000256" key="12">
    <source>
        <dbReference type="ARBA" id="ARBA00023180"/>
    </source>
</evidence>
<protein>
    <submittedName>
        <fullName evidence="14">TraB family protein</fullName>
    </submittedName>
</protein>
<evidence type="ECO:0000256" key="13">
    <source>
        <dbReference type="SAM" id="SignalP"/>
    </source>
</evidence>
<evidence type="ECO:0000256" key="1">
    <source>
        <dbReference type="ARBA" id="ARBA00001936"/>
    </source>
</evidence>
<evidence type="ECO:0000256" key="5">
    <source>
        <dbReference type="ARBA" id="ARBA00022692"/>
    </source>
</evidence>
<reference evidence="14 15" key="1">
    <citation type="submission" date="2016-06" db="EMBL/GenBank/DDBJ databases">
        <title>Draft genome sequence of Flavobacterium succinicans strain DD5b.</title>
        <authorList>
            <person name="Poehlein A."/>
            <person name="Daniel R."/>
            <person name="Simeonova D.D."/>
        </authorList>
    </citation>
    <scope>NUCLEOTIDE SEQUENCE [LARGE SCALE GENOMIC DNA]</scope>
    <source>
        <strain evidence="14 15">DD5b</strain>
    </source>
</reference>
<dbReference type="AlphaFoldDB" id="A0A199XP54"/>
<dbReference type="Pfam" id="PF01963">
    <property type="entry name" value="TraB_PrgY_gumN"/>
    <property type="match status" value="1"/>
</dbReference>
<comment type="caution">
    <text evidence="14">The sequence shown here is derived from an EMBL/GenBank/DDBJ whole genome shotgun (WGS) entry which is preliminary data.</text>
</comment>
<keyword evidence="9" id="KW-1133">Transmembrane helix</keyword>
<dbReference type="GO" id="GO:0016020">
    <property type="term" value="C:membrane"/>
    <property type="evidence" value="ECO:0007669"/>
    <property type="project" value="UniProtKB-SubCell"/>
</dbReference>
<gene>
    <name evidence="14" type="ORF">FLB_23120</name>
</gene>
<evidence type="ECO:0000256" key="3">
    <source>
        <dbReference type="ARBA" id="ARBA00004479"/>
    </source>
</evidence>
<keyword evidence="10" id="KW-0482">Metalloprotease</keyword>
<dbReference type="CDD" id="cd14789">
    <property type="entry name" value="Tiki"/>
    <property type="match status" value="1"/>
</dbReference>
<keyword evidence="5" id="KW-0812">Transmembrane</keyword>
<feature type="signal peptide" evidence="13">
    <location>
        <begin position="1"/>
        <end position="23"/>
    </location>
</feature>
<dbReference type="GO" id="GO:0030178">
    <property type="term" value="P:negative regulation of Wnt signaling pathway"/>
    <property type="evidence" value="ECO:0007669"/>
    <property type="project" value="InterPro"/>
</dbReference>
<feature type="chain" id="PRO_5008286721" evidence="13">
    <location>
        <begin position="24"/>
        <end position="286"/>
    </location>
</feature>
<evidence type="ECO:0000313" key="15">
    <source>
        <dbReference type="Proteomes" id="UP000093807"/>
    </source>
</evidence>
<dbReference type="GO" id="GO:0046872">
    <property type="term" value="F:metal ion binding"/>
    <property type="evidence" value="ECO:0007669"/>
    <property type="project" value="UniProtKB-KW"/>
</dbReference>
<evidence type="ECO:0000256" key="6">
    <source>
        <dbReference type="ARBA" id="ARBA00022723"/>
    </source>
</evidence>
<comment type="cofactor">
    <cofactor evidence="2">
        <name>Co(2+)</name>
        <dbReference type="ChEBI" id="CHEBI:48828"/>
    </cofactor>
</comment>